<dbReference type="GO" id="GO:0016763">
    <property type="term" value="F:pentosyltransferase activity"/>
    <property type="evidence" value="ECO:0007669"/>
    <property type="project" value="TreeGrafter"/>
</dbReference>
<dbReference type="PANTHER" id="PTHR33908:SF11">
    <property type="entry name" value="MEMBRANE PROTEIN"/>
    <property type="match status" value="1"/>
</dbReference>
<accession>A0A1F5ZKD2</accession>
<feature type="transmembrane region" description="Helical" evidence="8">
    <location>
        <begin position="137"/>
        <end position="155"/>
    </location>
</feature>
<dbReference type="STRING" id="1798382.A3D77_07240"/>
<dbReference type="EMBL" id="MFJL01000041">
    <property type="protein sequence ID" value="OGG12823.1"/>
    <property type="molecule type" value="Genomic_DNA"/>
</dbReference>
<feature type="transmembrane region" description="Helical" evidence="8">
    <location>
        <begin position="388"/>
        <end position="409"/>
    </location>
</feature>
<proteinExistence type="predicted"/>
<keyword evidence="7 8" id="KW-0472">Membrane</keyword>
<comment type="subcellular location">
    <subcellularLocation>
        <location evidence="1">Cell membrane</location>
        <topology evidence="1">Multi-pass membrane protein</topology>
    </subcellularLocation>
</comment>
<evidence type="ECO:0000256" key="6">
    <source>
        <dbReference type="ARBA" id="ARBA00022989"/>
    </source>
</evidence>
<evidence type="ECO:0000256" key="2">
    <source>
        <dbReference type="ARBA" id="ARBA00022475"/>
    </source>
</evidence>
<feature type="transmembrane region" description="Helical" evidence="8">
    <location>
        <begin position="308"/>
        <end position="325"/>
    </location>
</feature>
<organism evidence="10 11">
    <name type="scientific">Candidatus Gottesmanbacteria bacterium RIFCSPHIGHO2_02_FULL_39_11</name>
    <dbReference type="NCBI Taxonomy" id="1798382"/>
    <lineage>
        <taxon>Bacteria</taxon>
        <taxon>Candidatus Gottesmaniibacteriota</taxon>
    </lineage>
</organism>
<evidence type="ECO:0000256" key="3">
    <source>
        <dbReference type="ARBA" id="ARBA00022676"/>
    </source>
</evidence>
<feature type="domain" description="Glycosyltransferase RgtA/B/C/D-like" evidence="9">
    <location>
        <begin position="67"/>
        <end position="219"/>
    </location>
</feature>
<gene>
    <name evidence="10" type="ORF">A3D77_07240</name>
</gene>
<reference evidence="10 11" key="1">
    <citation type="journal article" date="2016" name="Nat. Commun.">
        <title>Thousands of microbial genomes shed light on interconnected biogeochemical processes in an aquifer system.</title>
        <authorList>
            <person name="Anantharaman K."/>
            <person name="Brown C.T."/>
            <person name="Hug L.A."/>
            <person name="Sharon I."/>
            <person name="Castelle C.J."/>
            <person name="Probst A.J."/>
            <person name="Thomas B.C."/>
            <person name="Singh A."/>
            <person name="Wilkins M.J."/>
            <person name="Karaoz U."/>
            <person name="Brodie E.L."/>
            <person name="Williams K.H."/>
            <person name="Hubbard S.S."/>
            <person name="Banfield J.F."/>
        </authorList>
    </citation>
    <scope>NUCLEOTIDE SEQUENCE [LARGE SCALE GENOMIC DNA]</scope>
</reference>
<keyword evidence="6 8" id="KW-1133">Transmembrane helix</keyword>
<keyword evidence="3" id="KW-0328">Glycosyltransferase</keyword>
<feature type="transmembrane region" description="Helical" evidence="8">
    <location>
        <begin position="167"/>
        <end position="189"/>
    </location>
</feature>
<keyword evidence="5 8" id="KW-0812">Transmembrane</keyword>
<feature type="transmembrane region" description="Helical" evidence="8">
    <location>
        <begin position="209"/>
        <end position="232"/>
    </location>
</feature>
<protein>
    <recommendedName>
        <fullName evidence="9">Glycosyltransferase RgtA/B/C/D-like domain-containing protein</fullName>
    </recommendedName>
</protein>
<feature type="transmembrane region" description="Helical" evidence="8">
    <location>
        <begin position="331"/>
        <end position="350"/>
    </location>
</feature>
<evidence type="ECO:0000256" key="1">
    <source>
        <dbReference type="ARBA" id="ARBA00004651"/>
    </source>
</evidence>
<dbReference type="PANTHER" id="PTHR33908">
    <property type="entry name" value="MANNOSYLTRANSFERASE YKCB-RELATED"/>
    <property type="match status" value="1"/>
</dbReference>
<dbReference type="Pfam" id="PF13231">
    <property type="entry name" value="PMT_2"/>
    <property type="match status" value="1"/>
</dbReference>
<dbReference type="GO" id="GO:0005886">
    <property type="term" value="C:plasma membrane"/>
    <property type="evidence" value="ECO:0007669"/>
    <property type="project" value="UniProtKB-SubCell"/>
</dbReference>
<evidence type="ECO:0000256" key="4">
    <source>
        <dbReference type="ARBA" id="ARBA00022679"/>
    </source>
</evidence>
<dbReference type="InterPro" id="IPR050297">
    <property type="entry name" value="LipidA_mod_glycosyltrf_83"/>
</dbReference>
<evidence type="ECO:0000256" key="7">
    <source>
        <dbReference type="ARBA" id="ARBA00023136"/>
    </source>
</evidence>
<evidence type="ECO:0000313" key="10">
    <source>
        <dbReference type="EMBL" id="OGG12823.1"/>
    </source>
</evidence>
<dbReference type="AlphaFoldDB" id="A0A1F5ZKD2"/>
<dbReference type="InterPro" id="IPR038731">
    <property type="entry name" value="RgtA/B/C-like"/>
</dbReference>
<keyword evidence="4" id="KW-0808">Transferase</keyword>
<feature type="transmembrane region" description="Helical" evidence="8">
    <location>
        <begin position="357"/>
        <end position="376"/>
    </location>
</feature>
<evidence type="ECO:0000256" key="8">
    <source>
        <dbReference type="SAM" id="Phobius"/>
    </source>
</evidence>
<dbReference type="GO" id="GO:0009103">
    <property type="term" value="P:lipopolysaccharide biosynthetic process"/>
    <property type="evidence" value="ECO:0007669"/>
    <property type="project" value="UniProtKB-ARBA"/>
</dbReference>
<feature type="transmembrane region" description="Helical" evidence="8">
    <location>
        <begin position="89"/>
        <end position="107"/>
    </location>
</feature>
<keyword evidence="2" id="KW-1003">Cell membrane</keyword>
<evidence type="ECO:0000256" key="5">
    <source>
        <dbReference type="ARBA" id="ARBA00022692"/>
    </source>
</evidence>
<sequence length="537" mass="61950">MNIKIVILVLLIMCALFLRVWKVGEFPVSLYGDEESFAWNAWNILKTGADEFGTPYPLQFRAFDDYKAPIPVYLLVPVFGVFGMNPDSIRIPISVASVLTIIAIYALSRRFFDVRASLLISFTIAISAWDIHLSRGYFEATLSLLFLVSALYFFLGNKIRDQLLNALFFSLSVYTYFTPRLFLIFMLPLLLVWKLKVIRNKKEAVKKVIISYGILFLISIPLLYQTFFGYGLSRFSKLLEGLNTRVVQTIGAERQTSSLSEFVTRNLVNKATVSARFIIQGYLEHFSFNFYFVNADTTLRYFTGDRGLLYLFDLPFLIAGLYKLWRYKRNAFYFIFIWLLTAPIPASIVGRPFSLRSLAMAPPLWIIIGYGIYSVFQELRNKKIKYIFSVIITGIAVFSLLGWLIRYFYFYPKLGATWWGGINKIALEAAFKEQDKYTHIFLSDYYSGMPLSFAVYTQADPRVFRQAVLNPVVLADGRHLIKLGKFYFGSLDIDKTRMNKNIIPVHSLYFARPEEAVSEEAIHAPDDGRVLFYVYRN</sequence>
<name>A0A1F5ZKD2_9BACT</name>
<evidence type="ECO:0000313" key="11">
    <source>
        <dbReference type="Proteomes" id="UP000176923"/>
    </source>
</evidence>
<evidence type="ECO:0000259" key="9">
    <source>
        <dbReference type="Pfam" id="PF13231"/>
    </source>
</evidence>
<comment type="caution">
    <text evidence="10">The sequence shown here is derived from an EMBL/GenBank/DDBJ whole genome shotgun (WGS) entry which is preliminary data.</text>
</comment>
<dbReference type="Proteomes" id="UP000176923">
    <property type="component" value="Unassembled WGS sequence"/>
</dbReference>